<dbReference type="Proteomes" id="UP000799424">
    <property type="component" value="Unassembled WGS sequence"/>
</dbReference>
<keyword evidence="3" id="KW-1185">Reference proteome</keyword>
<feature type="compositionally biased region" description="Basic residues" evidence="1">
    <location>
        <begin position="142"/>
        <end position="160"/>
    </location>
</feature>
<evidence type="ECO:0000313" key="2">
    <source>
        <dbReference type="EMBL" id="KAF2822662.1"/>
    </source>
</evidence>
<dbReference type="EMBL" id="MU006234">
    <property type="protein sequence ID" value="KAF2822662.1"/>
    <property type="molecule type" value="Genomic_DNA"/>
</dbReference>
<organism evidence="2 3">
    <name type="scientific">Ophiobolus disseminans</name>
    <dbReference type="NCBI Taxonomy" id="1469910"/>
    <lineage>
        <taxon>Eukaryota</taxon>
        <taxon>Fungi</taxon>
        <taxon>Dikarya</taxon>
        <taxon>Ascomycota</taxon>
        <taxon>Pezizomycotina</taxon>
        <taxon>Dothideomycetes</taxon>
        <taxon>Pleosporomycetidae</taxon>
        <taxon>Pleosporales</taxon>
        <taxon>Pleosporineae</taxon>
        <taxon>Phaeosphaeriaceae</taxon>
        <taxon>Ophiobolus</taxon>
    </lineage>
</organism>
<protein>
    <submittedName>
        <fullName evidence="2">Uncharacterized protein</fullName>
    </submittedName>
</protein>
<sequence>FHSISVQKSLLTHKAQGLMQALVNERQLRKRGKALPLEAGKDYHGGTVFWSLRKVKEARNCQLQQGLEEEQLQHQRAEAARLRELKKQEKLQAAQQKRAARAAAQIMRQEEKASKAADQALQQAACKVQQQLEQAQKTAQKGQRRSLKAPIKAHQKKRPIARPQGGAQSHEPHEAPSASTSRSGRAIRTPVQFL</sequence>
<proteinExistence type="predicted"/>
<feature type="region of interest" description="Disordered" evidence="1">
    <location>
        <begin position="132"/>
        <end position="194"/>
    </location>
</feature>
<evidence type="ECO:0000313" key="3">
    <source>
        <dbReference type="Proteomes" id="UP000799424"/>
    </source>
</evidence>
<name>A0A6A6ZNK6_9PLEO</name>
<feature type="compositionally biased region" description="Low complexity" evidence="1">
    <location>
        <begin position="132"/>
        <end position="141"/>
    </location>
</feature>
<dbReference type="AlphaFoldDB" id="A0A6A6ZNK6"/>
<reference evidence="2" key="1">
    <citation type="journal article" date="2020" name="Stud. Mycol.">
        <title>101 Dothideomycetes genomes: a test case for predicting lifestyles and emergence of pathogens.</title>
        <authorList>
            <person name="Haridas S."/>
            <person name="Albert R."/>
            <person name="Binder M."/>
            <person name="Bloem J."/>
            <person name="Labutti K."/>
            <person name="Salamov A."/>
            <person name="Andreopoulos B."/>
            <person name="Baker S."/>
            <person name="Barry K."/>
            <person name="Bills G."/>
            <person name="Bluhm B."/>
            <person name="Cannon C."/>
            <person name="Castanera R."/>
            <person name="Culley D."/>
            <person name="Daum C."/>
            <person name="Ezra D."/>
            <person name="Gonzalez J."/>
            <person name="Henrissat B."/>
            <person name="Kuo A."/>
            <person name="Liang C."/>
            <person name="Lipzen A."/>
            <person name="Lutzoni F."/>
            <person name="Magnuson J."/>
            <person name="Mondo S."/>
            <person name="Nolan M."/>
            <person name="Ohm R."/>
            <person name="Pangilinan J."/>
            <person name="Park H.-J."/>
            <person name="Ramirez L."/>
            <person name="Alfaro M."/>
            <person name="Sun H."/>
            <person name="Tritt A."/>
            <person name="Yoshinaga Y."/>
            <person name="Zwiers L.-H."/>
            <person name="Turgeon B."/>
            <person name="Goodwin S."/>
            <person name="Spatafora J."/>
            <person name="Crous P."/>
            <person name="Grigoriev I."/>
        </authorList>
    </citation>
    <scope>NUCLEOTIDE SEQUENCE</scope>
    <source>
        <strain evidence="2">CBS 113818</strain>
    </source>
</reference>
<evidence type="ECO:0000256" key="1">
    <source>
        <dbReference type="SAM" id="MobiDB-lite"/>
    </source>
</evidence>
<dbReference type="OrthoDB" id="3695090at2759"/>
<gene>
    <name evidence="2" type="ORF">CC86DRAFT_423901</name>
</gene>
<feature type="non-terminal residue" evidence="2">
    <location>
        <position position="1"/>
    </location>
</feature>
<accession>A0A6A6ZNK6</accession>